<dbReference type="GO" id="GO:0009425">
    <property type="term" value="C:bacterial-type flagellum basal body"/>
    <property type="evidence" value="ECO:0007669"/>
    <property type="project" value="UniProtKB-SubCell"/>
</dbReference>
<evidence type="ECO:0000256" key="8">
    <source>
        <dbReference type="SAM" id="SignalP"/>
    </source>
</evidence>
<dbReference type="Proteomes" id="UP000054985">
    <property type="component" value="Unassembled WGS sequence"/>
</dbReference>
<keyword evidence="8" id="KW-0732">Signal</keyword>
<dbReference type="STRING" id="39962.Lmor_2332"/>
<dbReference type="InterPro" id="IPR052205">
    <property type="entry name" value="FliO/MopB"/>
</dbReference>
<dbReference type="EMBL" id="LNYN01000029">
    <property type="protein sequence ID" value="KTD32394.1"/>
    <property type="molecule type" value="Genomic_DNA"/>
</dbReference>
<evidence type="ECO:0000256" key="3">
    <source>
        <dbReference type="ARBA" id="ARBA00022989"/>
    </source>
</evidence>
<dbReference type="Pfam" id="PF04347">
    <property type="entry name" value="FliO"/>
    <property type="match status" value="1"/>
</dbReference>
<keyword evidence="4 7" id="KW-0472">Membrane</keyword>
<dbReference type="GO" id="GO:0044781">
    <property type="term" value="P:bacterial-type flagellum organization"/>
    <property type="evidence" value="ECO:0007669"/>
    <property type="project" value="UniProtKB-UniRule"/>
</dbReference>
<keyword evidence="3 7" id="KW-1133">Transmembrane helix</keyword>
<gene>
    <name evidence="10" type="primary">fliO</name>
    <name evidence="9" type="ORF">Lmor_2332</name>
    <name evidence="10" type="ORF">NCTC12239_01421</name>
</gene>
<evidence type="ECO:0000313" key="11">
    <source>
        <dbReference type="Proteomes" id="UP000054985"/>
    </source>
</evidence>
<keyword evidence="2 7" id="KW-0812">Transmembrane</keyword>
<dbReference type="AlphaFoldDB" id="A0A378JZR4"/>
<dbReference type="GO" id="GO:0005886">
    <property type="term" value="C:plasma membrane"/>
    <property type="evidence" value="ECO:0007669"/>
    <property type="project" value="UniProtKB-SubCell"/>
</dbReference>
<keyword evidence="5 7" id="KW-0975">Bacterial flagellum</keyword>
<dbReference type="PANTHER" id="PTHR38766">
    <property type="entry name" value="FLAGELLAR PROTEIN FLIO"/>
    <property type="match status" value="1"/>
</dbReference>
<keyword evidence="10" id="KW-0966">Cell projection</keyword>
<sequence length="138" mass="14932">MIKKAYSLIVLILCLSGQVAYAVPTETSNMITQSELTRVISGLLLVVLVILLLSWIVRRLQGAHFSSSKGFQTLASLTLGPKERVLLLKVGVRYLLMGVGSSSVTLLYDFGEQLPSGFDPDNKSTFADLLKSAVGKSK</sequence>
<reference evidence="10 12" key="2">
    <citation type="submission" date="2018-06" db="EMBL/GenBank/DDBJ databases">
        <authorList>
            <consortium name="Pathogen Informatics"/>
            <person name="Doyle S."/>
        </authorList>
    </citation>
    <scope>NUCLEOTIDE SEQUENCE [LARGE SCALE GENOMIC DNA]</scope>
    <source>
        <strain evidence="10 12">NCTC12239</strain>
    </source>
</reference>
<comment type="subcellular location">
    <subcellularLocation>
        <location evidence="7">Cell membrane</location>
    </subcellularLocation>
    <subcellularLocation>
        <location evidence="7">Bacterial flagellum basal body</location>
    </subcellularLocation>
</comment>
<keyword evidence="10" id="KW-0969">Cilium</keyword>
<evidence type="ECO:0000256" key="2">
    <source>
        <dbReference type="ARBA" id="ARBA00022692"/>
    </source>
</evidence>
<feature type="chain" id="PRO_5016862682" description="Flagellar protein" evidence="8">
    <location>
        <begin position="23"/>
        <end position="138"/>
    </location>
</feature>
<accession>A0A378JZR4</accession>
<dbReference type="NCBIfam" id="TIGR03500">
    <property type="entry name" value="FliO_TIGR"/>
    <property type="match status" value="1"/>
</dbReference>
<evidence type="ECO:0000256" key="5">
    <source>
        <dbReference type="ARBA" id="ARBA00023143"/>
    </source>
</evidence>
<dbReference type="OrthoDB" id="5741235at2"/>
<evidence type="ECO:0000313" key="10">
    <source>
        <dbReference type="EMBL" id="STX62489.1"/>
    </source>
</evidence>
<feature type="signal peptide" evidence="8">
    <location>
        <begin position="1"/>
        <end position="22"/>
    </location>
</feature>
<reference evidence="9 11" key="1">
    <citation type="submission" date="2015-11" db="EMBL/GenBank/DDBJ databases">
        <title>Genomic analysis of 38 Legionella species identifies large and diverse effector repertoires.</title>
        <authorList>
            <person name="Burstein D."/>
            <person name="Amaro F."/>
            <person name="Zusman T."/>
            <person name="Lifshitz Z."/>
            <person name="Cohen O."/>
            <person name="Gilbert J.A."/>
            <person name="Pupko T."/>
            <person name="Shuman H.A."/>
            <person name="Segal G."/>
        </authorList>
    </citation>
    <scope>NUCLEOTIDE SEQUENCE [LARGE SCALE GENOMIC DNA]</scope>
    <source>
        <strain evidence="9 11">ATCC 43877</strain>
    </source>
</reference>
<evidence type="ECO:0000256" key="4">
    <source>
        <dbReference type="ARBA" id="ARBA00023136"/>
    </source>
</evidence>
<dbReference type="EMBL" id="UGOG01000001">
    <property type="protein sequence ID" value="STX62489.1"/>
    <property type="molecule type" value="Genomic_DNA"/>
</dbReference>
<keyword evidence="1 7" id="KW-1003">Cell membrane</keyword>
<dbReference type="Proteomes" id="UP000254040">
    <property type="component" value="Unassembled WGS sequence"/>
</dbReference>
<evidence type="ECO:0000256" key="6">
    <source>
        <dbReference type="ARBA" id="ARBA00037937"/>
    </source>
</evidence>
<feature type="transmembrane region" description="Helical" evidence="7">
    <location>
        <begin position="38"/>
        <end position="57"/>
    </location>
</feature>
<dbReference type="PANTHER" id="PTHR38766:SF1">
    <property type="entry name" value="FLAGELLAR PROTEIN FLIO"/>
    <property type="match status" value="1"/>
</dbReference>
<comment type="similarity">
    <text evidence="6 7">Belongs to the FliO/MopB family.</text>
</comment>
<protein>
    <recommendedName>
        <fullName evidence="7">Flagellar protein</fullName>
    </recommendedName>
</protein>
<organism evidence="10 12">
    <name type="scientific">Legionella moravica</name>
    <dbReference type="NCBI Taxonomy" id="39962"/>
    <lineage>
        <taxon>Bacteria</taxon>
        <taxon>Pseudomonadati</taxon>
        <taxon>Pseudomonadota</taxon>
        <taxon>Gammaproteobacteria</taxon>
        <taxon>Legionellales</taxon>
        <taxon>Legionellaceae</taxon>
        <taxon>Legionella</taxon>
    </lineage>
</organism>
<proteinExistence type="inferred from homology"/>
<keyword evidence="11" id="KW-1185">Reference proteome</keyword>
<dbReference type="RefSeq" id="WP_028383005.1">
    <property type="nucleotide sequence ID" value="NZ_CAAAJG010000003.1"/>
</dbReference>
<name>A0A378JZR4_9GAMM</name>
<evidence type="ECO:0000313" key="12">
    <source>
        <dbReference type="Proteomes" id="UP000254040"/>
    </source>
</evidence>
<dbReference type="InterPro" id="IPR022781">
    <property type="entry name" value="Flagellar_biosynth_FliO"/>
</dbReference>
<evidence type="ECO:0000313" key="9">
    <source>
        <dbReference type="EMBL" id="KTD32394.1"/>
    </source>
</evidence>
<evidence type="ECO:0000256" key="7">
    <source>
        <dbReference type="RuleBase" id="RU362064"/>
    </source>
</evidence>
<keyword evidence="10" id="KW-0282">Flagellum</keyword>
<evidence type="ECO:0000256" key="1">
    <source>
        <dbReference type="ARBA" id="ARBA00022475"/>
    </source>
</evidence>